<name>K5VNJ0_PHACS</name>
<dbReference type="InterPro" id="IPR027443">
    <property type="entry name" value="IPNS-like_sf"/>
</dbReference>
<dbReference type="InterPro" id="IPR009081">
    <property type="entry name" value="PP-bd_ACP"/>
</dbReference>
<reference evidence="5 6" key="1">
    <citation type="journal article" date="2012" name="BMC Genomics">
        <title>Comparative genomics of the white-rot fungi, Phanerochaete carnosa and P. chrysosporium, to elucidate the genetic basis of the distinct wood types they colonize.</title>
        <authorList>
            <person name="Suzuki H."/>
            <person name="MacDonald J."/>
            <person name="Syed K."/>
            <person name="Salamov A."/>
            <person name="Hori C."/>
            <person name="Aerts A."/>
            <person name="Henrissat B."/>
            <person name="Wiebenga A."/>
            <person name="vanKuyk P.A."/>
            <person name="Barry K."/>
            <person name="Lindquist E."/>
            <person name="LaButti K."/>
            <person name="Lapidus A."/>
            <person name="Lucas S."/>
            <person name="Coutinho P."/>
            <person name="Gong Y."/>
            <person name="Samejima M."/>
            <person name="Mahadevan R."/>
            <person name="Abou-Zaid M."/>
            <person name="de Vries R.P."/>
            <person name="Igarashi K."/>
            <person name="Yadav J.S."/>
            <person name="Grigoriev I.V."/>
            <person name="Master E.R."/>
        </authorList>
    </citation>
    <scope>NUCLEOTIDE SEQUENCE [LARGE SCALE GENOMIC DNA]</scope>
    <source>
        <strain evidence="5 6">HHB-10118-sp</strain>
    </source>
</reference>
<evidence type="ECO:0000313" key="6">
    <source>
        <dbReference type="Proteomes" id="UP000008370"/>
    </source>
</evidence>
<dbReference type="InParanoid" id="K5VNJ0"/>
<dbReference type="Gene3D" id="1.10.1200.10">
    <property type="entry name" value="ACP-like"/>
    <property type="match status" value="1"/>
</dbReference>
<organism evidence="5 6">
    <name type="scientific">Phanerochaete carnosa (strain HHB-10118-sp)</name>
    <name type="common">White-rot fungus</name>
    <name type="synonym">Peniophora carnosa</name>
    <dbReference type="NCBI Taxonomy" id="650164"/>
    <lineage>
        <taxon>Eukaryota</taxon>
        <taxon>Fungi</taxon>
        <taxon>Dikarya</taxon>
        <taxon>Basidiomycota</taxon>
        <taxon>Agaricomycotina</taxon>
        <taxon>Agaricomycetes</taxon>
        <taxon>Polyporales</taxon>
        <taxon>Phanerochaetaceae</taxon>
        <taxon>Phanerochaete</taxon>
    </lineage>
</organism>
<dbReference type="SUPFAM" id="SSF47336">
    <property type="entry name" value="ACP-like"/>
    <property type="match status" value="1"/>
</dbReference>
<dbReference type="Pfam" id="PF00975">
    <property type="entry name" value="Thioesterase"/>
    <property type="match status" value="1"/>
</dbReference>
<dbReference type="SUPFAM" id="SSF56801">
    <property type="entry name" value="Acetyl-CoA synthetase-like"/>
    <property type="match status" value="1"/>
</dbReference>
<keyword evidence="3" id="KW-0808">Transferase</keyword>
<dbReference type="Pfam" id="PF23297">
    <property type="entry name" value="ACP_SdgA_C"/>
    <property type="match status" value="1"/>
</dbReference>
<dbReference type="InterPro" id="IPR029058">
    <property type="entry name" value="AB_hydrolase_fold"/>
</dbReference>
<dbReference type="OrthoDB" id="10253869at2759"/>
<dbReference type="AlphaFoldDB" id="K5VNJ0"/>
<dbReference type="GO" id="GO:0031957">
    <property type="term" value="F:very long-chain fatty acid-CoA ligase activity"/>
    <property type="evidence" value="ECO:0007669"/>
    <property type="project" value="TreeGrafter"/>
</dbReference>
<dbReference type="Proteomes" id="UP000008370">
    <property type="component" value="Unassembled WGS sequence"/>
</dbReference>
<dbReference type="PANTHER" id="PTHR24096">
    <property type="entry name" value="LONG-CHAIN-FATTY-ACID--COA LIGASE"/>
    <property type="match status" value="1"/>
</dbReference>
<dbReference type="InterPro" id="IPR000873">
    <property type="entry name" value="AMP-dep_synth/lig_dom"/>
</dbReference>
<feature type="domain" description="Carrier" evidence="4">
    <location>
        <begin position="574"/>
        <end position="652"/>
    </location>
</feature>
<dbReference type="InterPro" id="IPR026992">
    <property type="entry name" value="DIOX_N"/>
</dbReference>
<dbReference type="GO" id="GO:0006633">
    <property type="term" value="P:fatty acid biosynthetic process"/>
    <property type="evidence" value="ECO:0007669"/>
    <property type="project" value="TreeGrafter"/>
</dbReference>
<dbReference type="PROSITE" id="PS00455">
    <property type="entry name" value="AMP_BINDING"/>
    <property type="match status" value="1"/>
</dbReference>
<dbReference type="RefSeq" id="XP_007397740.1">
    <property type="nucleotide sequence ID" value="XM_007397678.1"/>
</dbReference>
<dbReference type="PROSITE" id="PS50075">
    <property type="entry name" value="CARRIER"/>
    <property type="match status" value="1"/>
</dbReference>
<dbReference type="SMART" id="SM00824">
    <property type="entry name" value="PKS_TE"/>
    <property type="match status" value="1"/>
</dbReference>
<dbReference type="HOGENOM" id="CLU_000022_23_6_1"/>
<evidence type="ECO:0000256" key="1">
    <source>
        <dbReference type="ARBA" id="ARBA00022450"/>
    </source>
</evidence>
<dbReference type="Pfam" id="PF14226">
    <property type="entry name" value="DIOX_N"/>
    <property type="match status" value="1"/>
</dbReference>
<dbReference type="InterPro" id="IPR045851">
    <property type="entry name" value="AMP-bd_C_sf"/>
</dbReference>
<dbReference type="InterPro" id="IPR020845">
    <property type="entry name" value="AMP-binding_CS"/>
</dbReference>
<dbReference type="GeneID" id="18908726"/>
<dbReference type="PANTHER" id="PTHR24096:SF267">
    <property type="entry name" value="MALONATE--COA LIGASE ACSF3, MITOCHONDRIAL"/>
    <property type="match status" value="1"/>
</dbReference>
<proteinExistence type="predicted"/>
<dbReference type="Gene3D" id="2.60.120.330">
    <property type="entry name" value="B-lactam Antibiotic, Isopenicillin N Synthase, Chain"/>
    <property type="match status" value="1"/>
</dbReference>
<dbReference type="Gene3D" id="3.40.50.1820">
    <property type="entry name" value="alpha/beta hydrolase"/>
    <property type="match status" value="1"/>
</dbReference>
<accession>K5VNJ0</accession>
<keyword evidence="1" id="KW-0596">Phosphopantetheine</keyword>
<dbReference type="EMBL" id="JH930474">
    <property type="protein sequence ID" value="EKM53033.1"/>
    <property type="molecule type" value="Genomic_DNA"/>
</dbReference>
<dbReference type="InterPro" id="IPR036736">
    <property type="entry name" value="ACP-like_sf"/>
</dbReference>
<dbReference type="SUPFAM" id="SSF51197">
    <property type="entry name" value="Clavaminate synthase-like"/>
    <property type="match status" value="1"/>
</dbReference>
<sequence>MSDAISTTLPELLLSRAQESTSAHITFLDAEGSVQKRLSYADLYHDAVKTSQLLVAYGLRPDTDIVIVSFEDQESHVRLFWACAFAGIPVCPLPPLHPDRSRQAVFLNHLSSVFRRPTLIANKQTIADIHGVAPDLRALSLADIERLDIDADTLASVYPSRPVSPDDIVCLMLTSGSTGNSKAVALRHANLLSSVRGKIEHHGTTSRSQFLNWIAFDHVASVSEVHLHALAAGASQYHVTPSAIVQRPQNLLEWCSRLRITYSFSPNFLIAQLCRDVAAAQYGAHEIDLSSLVALISGGESVPVKTAVEFADLLERYGAPRNALRAGFGMSETGAGCIYDTRDIVRSAGDSAEKYLSLGECCPGVTLRVASRSTGEVCAAFAPGQLQLKGPSVFREYYNNPQATAESFSADGWFTTGDSAMLDGDGNLHLVGRDKDQININGVKHPSADVENSIEESDIDGVSRSHVFVCPMRLPGGDTDTYAVFYQHRIRVEDELNEEDVATLCEANRAIRKRCIVFCSQGPHVVLPLPRKSFTKTAIGKVSRSALMATYLKGDHAALEQRLRAAADSMLSSGPLNAVEEVIFKAVSELLDIDVSRLSRFTSLFDMGVSSMHLVRLKYLLEQRLHIKDIAMIDMLRHPELGELCDFLGEVTKAKSSANGAEVTPSYNPLVCLNAHGSKPPVFLVHPGVGEVLVFMNLARVLSDDRPVYALRARGFDTGEECFSSFDEMVDTYVAAIQSRQAEGPYYLGGYSFGGAVAFEIGKKLEAMGKHVAWVGIFNLPPHIQFRMHELSWTEVLLNLFMFLALISANDFETVKCQVLTTFPDVAVTDVEPAASGEVIQWLLEHSDQQRLQQLQIRADELRRWIQVAYSLTLAGRSYDPQGAIRGALMTVFCAIPLPTMGTREQFKEDRLSVWKLFGSNGVELIDVEGEHYTMLSDEHVESFAGKLRAAMERASKVLAPPPSFVSRDQLVFDKIPTVDWALSESDPAAFYEQLRSAFEDVGFGTFVNIPGFDDEFQQKIFAYAEQLYSKPQAWKDAISAAKSNALRGYFRGDDVAGEHKAHSEGYRFGTELPEPVAQGDKEVPFYRKLQEGASPSHTRSPLVSRSPWCRCQSMHTVTPPSTTFLRTPKS</sequence>
<keyword evidence="6" id="KW-1185">Reference proteome</keyword>
<protein>
    <recommendedName>
        <fullName evidence="4">Carrier domain-containing protein</fullName>
    </recommendedName>
</protein>
<gene>
    <name evidence="5" type="ORF">PHACADRAFT_147361</name>
</gene>
<dbReference type="SUPFAM" id="SSF53474">
    <property type="entry name" value="alpha/beta-Hydrolases"/>
    <property type="match status" value="1"/>
</dbReference>
<evidence type="ECO:0000259" key="4">
    <source>
        <dbReference type="PROSITE" id="PS50075"/>
    </source>
</evidence>
<dbReference type="STRING" id="650164.K5VNJ0"/>
<dbReference type="KEGG" id="pco:PHACADRAFT_147361"/>
<evidence type="ECO:0000313" key="5">
    <source>
        <dbReference type="EMBL" id="EKM53033.1"/>
    </source>
</evidence>
<keyword evidence="2" id="KW-0597">Phosphoprotein</keyword>
<dbReference type="Gene3D" id="3.40.50.12780">
    <property type="entry name" value="N-terminal domain of ligase-like"/>
    <property type="match status" value="1"/>
</dbReference>
<dbReference type="InterPro" id="IPR042099">
    <property type="entry name" value="ANL_N_sf"/>
</dbReference>
<dbReference type="Pfam" id="PF00501">
    <property type="entry name" value="AMP-binding"/>
    <property type="match status" value="1"/>
</dbReference>
<dbReference type="InterPro" id="IPR020802">
    <property type="entry name" value="TesA-like"/>
</dbReference>
<dbReference type="InterPro" id="IPR001031">
    <property type="entry name" value="Thioesterase"/>
</dbReference>
<dbReference type="Gene3D" id="3.30.300.30">
    <property type="match status" value="1"/>
</dbReference>
<evidence type="ECO:0000256" key="2">
    <source>
        <dbReference type="ARBA" id="ARBA00022553"/>
    </source>
</evidence>
<evidence type="ECO:0000256" key="3">
    <source>
        <dbReference type="ARBA" id="ARBA00022679"/>
    </source>
</evidence>
<dbReference type="GO" id="GO:0016740">
    <property type="term" value="F:transferase activity"/>
    <property type="evidence" value="ECO:0007669"/>
    <property type="project" value="UniProtKB-KW"/>
</dbReference>